<evidence type="ECO:0000313" key="3">
    <source>
        <dbReference type="Proteomes" id="UP000295192"/>
    </source>
</evidence>
<keyword evidence="1" id="KW-0812">Transmembrane</keyword>
<proteinExistence type="predicted"/>
<name>A0A484BAN4_DRONA</name>
<dbReference type="OrthoDB" id="407410at2759"/>
<keyword evidence="1" id="KW-1133">Transmembrane helix</keyword>
<feature type="transmembrane region" description="Helical" evidence="1">
    <location>
        <begin position="12"/>
        <end position="38"/>
    </location>
</feature>
<gene>
    <name evidence="2" type="ORF">AWZ03_008679</name>
</gene>
<keyword evidence="3" id="KW-1185">Reference proteome</keyword>
<dbReference type="AlphaFoldDB" id="A0A484BAN4"/>
<evidence type="ECO:0000256" key="1">
    <source>
        <dbReference type="SAM" id="Phobius"/>
    </source>
</evidence>
<comment type="caution">
    <text evidence="2">The sequence shown here is derived from an EMBL/GenBank/DDBJ whole genome shotgun (WGS) entry which is preliminary data.</text>
</comment>
<dbReference type="EMBL" id="LSRL02000092">
    <property type="protein sequence ID" value="TDG44871.1"/>
    <property type="molecule type" value="Genomic_DNA"/>
</dbReference>
<accession>A0A484BAN4</accession>
<organism evidence="2 3">
    <name type="scientific">Drosophila navojoa</name>
    <name type="common">Fruit fly</name>
    <dbReference type="NCBI Taxonomy" id="7232"/>
    <lineage>
        <taxon>Eukaryota</taxon>
        <taxon>Metazoa</taxon>
        <taxon>Ecdysozoa</taxon>
        <taxon>Arthropoda</taxon>
        <taxon>Hexapoda</taxon>
        <taxon>Insecta</taxon>
        <taxon>Pterygota</taxon>
        <taxon>Neoptera</taxon>
        <taxon>Endopterygota</taxon>
        <taxon>Diptera</taxon>
        <taxon>Brachycera</taxon>
        <taxon>Muscomorpha</taxon>
        <taxon>Ephydroidea</taxon>
        <taxon>Drosophilidae</taxon>
        <taxon>Drosophila</taxon>
    </lineage>
</organism>
<reference evidence="2 3" key="1">
    <citation type="journal article" date="2019" name="J. Hered.">
        <title>An Improved Genome Assembly for Drosophila navojoa, the Basal Species in the mojavensis Cluster.</title>
        <authorList>
            <person name="Vanderlinde T."/>
            <person name="Dupim E.G."/>
            <person name="Nazario-Yepiz N.O."/>
            <person name="Carvalho A.B."/>
        </authorList>
    </citation>
    <scope>NUCLEOTIDE SEQUENCE [LARGE SCALE GENOMIC DNA]</scope>
    <source>
        <strain evidence="2">Navoj_Jal97</strain>
        <tissue evidence="2">Whole organism</tissue>
    </source>
</reference>
<keyword evidence="1" id="KW-0472">Membrane</keyword>
<evidence type="ECO:0008006" key="4">
    <source>
        <dbReference type="Google" id="ProtNLM"/>
    </source>
</evidence>
<sequence length="76" mass="8738">MLLELCLFTDRSISYIEIIGMILVYVTYLIVNVIDLILIKYTLKLLRRELLALNEMPDSPETLAKIKSLTVYSESA</sequence>
<dbReference type="Proteomes" id="UP000295192">
    <property type="component" value="Unassembled WGS sequence"/>
</dbReference>
<protein>
    <recommendedName>
        <fullName evidence="4">Gustatory receptor</fullName>
    </recommendedName>
</protein>
<evidence type="ECO:0000313" key="2">
    <source>
        <dbReference type="EMBL" id="TDG44871.1"/>
    </source>
</evidence>